<dbReference type="Gene3D" id="1.10.287.470">
    <property type="entry name" value="Helix hairpin bin"/>
    <property type="match status" value="1"/>
</dbReference>
<dbReference type="InterPro" id="IPR006143">
    <property type="entry name" value="RND_pump_MFP"/>
</dbReference>
<dbReference type="NCBIfam" id="TIGR01730">
    <property type="entry name" value="RND_mfp"/>
    <property type="match status" value="1"/>
</dbReference>
<dbReference type="Pfam" id="PF25989">
    <property type="entry name" value="YknX_C"/>
    <property type="match status" value="1"/>
</dbReference>
<comment type="subcellular location">
    <subcellularLocation>
        <location evidence="1">Cell membrane</location>
    </subcellularLocation>
</comment>
<feature type="transmembrane region" description="Helical" evidence="8">
    <location>
        <begin position="31"/>
        <end position="52"/>
    </location>
</feature>
<feature type="coiled-coil region" evidence="6">
    <location>
        <begin position="158"/>
        <end position="185"/>
    </location>
</feature>
<dbReference type="InterPro" id="IPR058637">
    <property type="entry name" value="YknX-like_C"/>
</dbReference>
<dbReference type="PANTHER" id="PTHR30469:SF12">
    <property type="entry name" value="MULTIDRUG RESISTANCE PROTEIN MDTA"/>
    <property type="match status" value="1"/>
</dbReference>
<dbReference type="InterPro" id="IPR058625">
    <property type="entry name" value="MdtA-like_BSH"/>
</dbReference>
<feature type="compositionally biased region" description="Low complexity" evidence="7">
    <location>
        <begin position="469"/>
        <end position="490"/>
    </location>
</feature>
<proteinExistence type="inferred from homology"/>
<evidence type="ECO:0000256" key="4">
    <source>
        <dbReference type="ARBA" id="ARBA00022519"/>
    </source>
</evidence>
<accession>A0A1I1YHV2</accession>
<evidence type="ECO:0000259" key="12">
    <source>
        <dbReference type="Pfam" id="PF25989"/>
    </source>
</evidence>
<name>A0A1I1YHV2_9BURK</name>
<dbReference type="GO" id="GO:0015562">
    <property type="term" value="F:efflux transmembrane transporter activity"/>
    <property type="evidence" value="ECO:0007669"/>
    <property type="project" value="TreeGrafter"/>
</dbReference>
<evidence type="ECO:0000259" key="11">
    <source>
        <dbReference type="Pfam" id="PF25944"/>
    </source>
</evidence>
<keyword evidence="8" id="KW-0812">Transmembrane</keyword>
<dbReference type="Pfam" id="PF25944">
    <property type="entry name" value="Beta-barrel_RND"/>
    <property type="match status" value="1"/>
</dbReference>
<evidence type="ECO:0000256" key="8">
    <source>
        <dbReference type="SAM" id="Phobius"/>
    </source>
</evidence>
<feature type="domain" description="Multidrug resistance protein MdtA-like beta-barrel" evidence="11">
    <location>
        <begin position="264"/>
        <end position="348"/>
    </location>
</feature>
<sequence length="496" mass="50942">MSPHDPNAAPPAAPTAYPEGAARRPGRRARWLGSAVALLVVALLCGGAWWLVQRSKAPVGGAGFPAVGGPGGPAGPAGPGPGGGGGGRAQVTVGEATARMASLPVTLDALGTVTSVATVTLRPQVAGVLTQVLFTEGQTVRKGQVLAQIDPRPYEQALMQAEGTRRRDEAQLENARITLERYRTLLSQDSIARQDVDTQAALVKQLEGTVMTDRAQERTARLNLDYTRVTAPSSGRIGLRTVDAGNYVTTGDTAGIATITQTAPIDVQFSIPQDRVADVQGAADAAAAAGLAVAASDRTRTTELARGRFSTLDNLVDTTTGTVKGKARFENADGRLFPNQFVNVRLQLREVPALVVPVTAVRTGANGDFVYVINEDRTVTMRKVRRGQATVEWIAITDGLQAGDRVVTEGGDRLRDGARVQLQGPAQGASGPRGGASGAAGAPGRRQRASGASWPAGGEGEGGRRHGPRPAAEGAASAPAGPGTAPASGARGAGQP</sequence>
<feature type="compositionally biased region" description="Gly residues" evidence="7">
    <location>
        <begin position="70"/>
        <end position="88"/>
    </location>
</feature>
<dbReference type="InterPro" id="IPR058624">
    <property type="entry name" value="MdtA-like_HH"/>
</dbReference>
<evidence type="ECO:0000313" key="14">
    <source>
        <dbReference type="Proteomes" id="UP000199517"/>
    </source>
</evidence>
<evidence type="ECO:0000256" key="6">
    <source>
        <dbReference type="SAM" id="Coils"/>
    </source>
</evidence>
<dbReference type="InterPro" id="IPR058626">
    <property type="entry name" value="MdtA-like_b-barrel"/>
</dbReference>
<comment type="similarity">
    <text evidence="2">Belongs to the membrane fusion protein (MFP) (TC 8.A.1) family.</text>
</comment>
<evidence type="ECO:0000256" key="3">
    <source>
        <dbReference type="ARBA" id="ARBA00022475"/>
    </source>
</evidence>
<dbReference type="STRING" id="32040.SAMN04489710_11721"/>
<evidence type="ECO:0000313" key="13">
    <source>
        <dbReference type="EMBL" id="SFE17570.1"/>
    </source>
</evidence>
<dbReference type="EMBL" id="FOMQ01000017">
    <property type="protein sequence ID" value="SFE17570.1"/>
    <property type="molecule type" value="Genomic_DNA"/>
</dbReference>
<evidence type="ECO:0000256" key="7">
    <source>
        <dbReference type="SAM" id="MobiDB-lite"/>
    </source>
</evidence>
<dbReference type="Gene3D" id="2.40.420.20">
    <property type="match status" value="1"/>
</dbReference>
<dbReference type="Gene3D" id="2.40.50.100">
    <property type="match status" value="1"/>
</dbReference>
<feature type="compositionally biased region" description="Low complexity" evidence="7">
    <location>
        <begin position="439"/>
        <end position="456"/>
    </location>
</feature>
<evidence type="ECO:0000256" key="2">
    <source>
        <dbReference type="ARBA" id="ARBA00009477"/>
    </source>
</evidence>
<evidence type="ECO:0000259" key="10">
    <source>
        <dbReference type="Pfam" id="PF25917"/>
    </source>
</evidence>
<dbReference type="GO" id="GO:1990281">
    <property type="term" value="C:efflux pump complex"/>
    <property type="evidence" value="ECO:0007669"/>
    <property type="project" value="TreeGrafter"/>
</dbReference>
<keyword evidence="5 8" id="KW-0472">Membrane</keyword>
<feature type="domain" description="Multidrug resistance protein MdtA-like barrel-sandwich hybrid" evidence="10">
    <location>
        <begin position="118"/>
        <end position="260"/>
    </location>
</feature>
<protein>
    <submittedName>
        <fullName evidence="13">Membrane fusion protein, multidrug efflux system</fullName>
    </submittedName>
</protein>
<reference evidence="14" key="1">
    <citation type="submission" date="2016-10" db="EMBL/GenBank/DDBJ databases">
        <authorList>
            <person name="Varghese N."/>
            <person name="Submissions S."/>
        </authorList>
    </citation>
    <scope>NUCLEOTIDE SEQUENCE [LARGE SCALE GENOMIC DNA]</scope>
    <source>
        <strain evidence="14">DSM 7481</strain>
    </source>
</reference>
<evidence type="ECO:0000256" key="1">
    <source>
        <dbReference type="ARBA" id="ARBA00004236"/>
    </source>
</evidence>
<feature type="region of interest" description="Disordered" evidence="7">
    <location>
        <begin position="70"/>
        <end position="89"/>
    </location>
</feature>
<dbReference type="Pfam" id="PF25876">
    <property type="entry name" value="HH_MFP_RND"/>
    <property type="match status" value="1"/>
</dbReference>
<keyword evidence="14" id="KW-1185">Reference proteome</keyword>
<evidence type="ECO:0000259" key="9">
    <source>
        <dbReference type="Pfam" id="PF25876"/>
    </source>
</evidence>
<evidence type="ECO:0000256" key="5">
    <source>
        <dbReference type="ARBA" id="ARBA00023136"/>
    </source>
</evidence>
<dbReference type="PANTHER" id="PTHR30469">
    <property type="entry name" value="MULTIDRUG RESISTANCE PROTEIN MDTA"/>
    <property type="match status" value="1"/>
</dbReference>
<dbReference type="AlphaFoldDB" id="A0A1I1YHV2"/>
<dbReference type="RefSeq" id="WP_092956573.1">
    <property type="nucleotide sequence ID" value="NZ_FOMQ01000017.1"/>
</dbReference>
<dbReference type="SUPFAM" id="SSF111369">
    <property type="entry name" value="HlyD-like secretion proteins"/>
    <property type="match status" value="1"/>
</dbReference>
<feature type="region of interest" description="Disordered" evidence="7">
    <location>
        <begin position="1"/>
        <end position="21"/>
    </location>
</feature>
<dbReference type="OrthoDB" id="9783047at2"/>
<keyword evidence="4" id="KW-0997">Cell inner membrane</keyword>
<feature type="domain" description="Multidrug resistance protein MdtA-like alpha-helical hairpin" evidence="9">
    <location>
        <begin position="158"/>
        <end position="227"/>
    </location>
</feature>
<feature type="domain" description="YknX-like C-terminal permuted SH3-like" evidence="12">
    <location>
        <begin position="353"/>
        <end position="421"/>
    </location>
</feature>
<dbReference type="Pfam" id="PF25917">
    <property type="entry name" value="BSH_RND"/>
    <property type="match status" value="1"/>
</dbReference>
<dbReference type="Gene3D" id="2.40.30.170">
    <property type="match status" value="1"/>
</dbReference>
<organism evidence="13 14">
    <name type="scientific">Paracidovorax konjaci</name>
    <dbReference type="NCBI Taxonomy" id="32040"/>
    <lineage>
        <taxon>Bacteria</taxon>
        <taxon>Pseudomonadati</taxon>
        <taxon>Pseudomonadota</taxon>
        <taxon>Betaproteobacteria</taxon>
        <taxon>Burkholderiales</taxon>
        <taxon>Comamonadaceae</taxon>
        <taxon>Paracidovorax</taxon>
    </lineage>
</organism>
<keyword evidence="3" id="KW-1003">Cell membrane</keyword>
<feature type="region of interest" description="Disordered" evidence="7">
    <location>
        <begin position="423"/>
        <end position="496"/>
    </location>
</feature>
<keyword evidence="8" id="KW-1133">Transmembrane helix</keyword>
<gene>
    <name evidence="13" type="ORF">SAMN04489710_11721</name>
</gene>
<dbReference type="Proteomes" id="UP000199517">
    <property type="component" value="Unassembled WGS sequence"/>
</dbReference>
<keyword evidence="6" id="KW-0175">Coiled coil</keyword>